<accession>A0AAW1DPH8</accession>
<proteinExistence type="predicted"/>
<dbReference type="Proteomes" id="UP001461498">
    <property type="component" value="Unassembled WGS sequence"/>
</dbReference>
<feature type="region of interest" description="Disordered" evidence="1">
    <location>
        <begin position="245"/>
        <end position="268"/>
    </location>
</feature>
<reference evidence="2 3" key="1">
    <citation type="submission" date="2022-12" db="EMBL/GenBank/DDBJ databases">
        <title>Chromosome-level genome assembly of true bugs.</title>
        <authorList>
            <person name="Ma L."/>
            <person name="Li H."/>
        </authorList>
    </citation>
    <scope>NUCLEOTIDE SEQUENCE [LARGE SCALE GENOMIC DNA]</scope>
    <source>
        <strain evidence="2">Lab_2022b</strain>
    </source>
</reference>
<protein>
    <submittedName>
        <fullName evidence="2">Uncharacterized protein</fullName>
    </submittedName>
</protein>
<feature type="compositionally biased region" description="Basic and acidic residues" evidence="1">
    <location>
        <begin position="620"/>
        <end position="631"/>
    </location>
</feature>
<keyword evidence="3" id="KW-1185">Reference proteome</keyword>
<evidence type="ECO:0000313" key="3">
    <source>
        <dbReference type="Proteomes" id="UP001461498"/>
    </source>
</evidence>
<organism evidence="2 3">
    <name type="scientific">Rhynocoris fuscipes</name>
    <dbReference type="NCBI Taxonomy" id="488301"/>
    <lineage>
        <taxon>Eukaryota</taxon>
        <taxon>Metazoa</taxon>
        <taxon>Ecdysozoa</taxon>
        <taxon>Arthropoda</taxon>
        <taxon>Hexapoda</taxon>
        <taxon>Insecta</taxon>
        <taxon>Pterygota</taxon>
        <taxon>Neoptera</taxon>
        <taxon>Paraneoptera</taxon>
        <taxon>Hemiptera</taxon>
        <taxon>Heteroptera</taxon>
        <taxon>Panheteroptera</taxon>
        <taxon>Cimicomorpha</taxon>
        <taxon>Reduviidae</taxon>
        <taxon>Harpactorinae</taxon>
        <taxon>Harpactorini</taxon>
        <taxon>Rhynocoris</taxon>
    </lineage>
</organism>
<evidence type="ECO:0000256" key="1">
    <source>
        <dbReference type="SAM" id="MobiDB-lite"/>
    </source>
</evidence>
<dbReference type="PANTHER" id="PTHR33667">
    <property type="entry name" value="SI:DKEY-57N24.6"/>
    <property type="match status" value="1"/>
</dbReference>
<dbReference type="PANTHER" id="PTHR33667:SF7">
    <property type="entry name" value="RIKEN CDNA 1810020O05 GENE"/>
    <property type="match status" value="1"/>
</dbReference>
<dbReference type="AlphaFoldDB" id="A0AAW1DPH8"/>
<sequence length="809" mass="92501">MVCITITFLIAVPYRKNPTLIPTKVKPKVRKKEKKKLELPVEELEELDEHFIKCDKELKYKCSISYKLFETNDTTISVVCWGKIAKIFLKDQVVAIRTVIRNDVAWISFSISHIVKPIKIPLTPKILEYRLEFSIISDNPKILLPKAQSDQPEIYYSYKEGEIIDCGDHEFEIILPTEPGEIPKQLPSETKIQSKLVEEKYCTLKGIPSYLHRNHVIHQLEKSQCKLINMNLPLTFEEQLEKIKKTQKSKKKPKSPESKSKTGKTEITENMTDENKCTLVITGEELLYEKIIWMKDKYDISSEILYAGVWLTTDTLIDEEARNYFQPIGVLLSSVENLPISDPSYRKCKRIGIKYSLGSLFSHKIPSIPIEKPTSFIDINNTKIFFTNNISPVKLLECFQSNKLLIEIYGHLHISVSSSGAMFTQESKDELFSKRNQTKLYPDFDLSKHYSDESDKQNVSEELLEEVLLGCAEINCFELICGGCRIETNAQIMSGILPSEEREEQNVINNFNTLEVYDYKPHIKGVLTDGYLIKNNTTVRICIKLLGPLNLTVKNNPKTVYFTRMLLVIKCEKRATRILKRLFSYNGQKIGNAGLVPCIPYYKGDVIRGTATLTKSHVSDSYHSTYEHENGPEEQESSELSPPSEKPISSAKQVYDSLVQGRNLANLITGFAIDNYDKCLIFVEGVSSVIDVEVWTRVADLKSSEGSILYDSDHVFTERLYDDFISIGGIYPIIMVVPMDNIFENSKSFLAGYIPVPAWRALLSIRKLLECQSMHMVIQEKLLPTCSQLICLNLEYGVPLYRNKTSRRK</sequence>
<gene>
    <name evidence="2" type="ORF">O3M35_000587</name>
</gene>
<feature type="compositionally biased region" description="Low complexity" evidence="1">
    <location>
        <begin position="638"/>
        <end position="648"/>
    </location>
</feature>
<name>A0AAW1DPH8_9HEMI</name>
<evidence type="ECO:0000313" key="2">
    <source>
        <dbReference type="EMBL" id="KAK9512078.1"/>
    </source>
</evidence>
<comment type="caution">
    <text evidence="2">The sequence shown here is derived from an EMBL/GenBank/DDBJ whole genome shotgun (WGS) entry which is preliminary data.</text>
</comment>
<feature type="region of interest" description="Disordered" evidence="1">
    <location>
        <begin position="620"/>
        <end position="648"/>
    </location>
</feature>
<dbReference type="EMBL" id="JAPXFL010000001">
    <property type="protein sequence ID" value="KAK9512078.1"/>
    <property type="molecule type" value="Genomic_DNA"/>
</dbReference>
<feature type="compositionally biased region" description="Basic and acidic residues" evidence="1">
    <location>
        <begin position="254"/>
        <end position="267"/>
    </location>
</feature>